<name>A0ABW8ZD80_9BURK</name>
<gene>
    <name evidence="3" type="ORF">PQR63_20860</name>
</gene>
<accession>A0ABW8ZD80</accession>
<keyword evidence="4" id="KW-1185">Reference proteome</keyword>
<sequence>MNITINNELLQYIDPLTANEYAALERSLLAEGCRDALVLWGEVLVDGHNRYEICRKNGIEFKTVQNTSFTSIDDVMLWMIDNQLGRRSVTDFQRGVLALRKRDIISARVKAEMDASIESKDASAYEPVGDGAAKPAEDSAANPAIPSASIKTREDIARVAGISSNTVGQIEKIRKTAAPELVEAVRAGTISINAAAAVASLPSDEQVNAVAGGKKELRQAAKMVREQQAANRTPRTPRAPHAQSEDGESGNNDSDNGAPFSGSSPVGSNDPVALRSEIAALNARIATLTAENQALQAEIDALRGVAA</sequence>
<feature type="coiled-coil region" evidence="1">
    <location>
        <begin position="278"/>
        <end position="305"/>
    </location>
</feature>
<evidence type="ECO:0000256" key="2">
    <source>
        <dbReference type="SAM" id="MobiDB-lite"/>
    </source>
</evidence>
<feature type="region of interest" description="Disordered" evidence="2">
    <location>
        <begin position="126"/>
        <end position="147"/>
    </location>
</feature>
<dbReference type="RefSeq" id="WP_408169866.1">
    <property type="nucleotide sequence ID" value="NZ_JAQQFR010000016.1"/>
</dbReference>
<dbReference type="Gene3D" id="1.10.10.2830">
    <property type="match status" value="1"/>
</dbReference>
<dbReference type="EMBL" id="JAQQFR010000016">
    <property type="protein sequence ID" value="MFL9880862.1"/>
    <property type="molecule type" value="Genomic_DNA"/>
</dbReference>
<evidence type="ECO:0000313" key="3">
    <source>
        <dbReference type="EMBL" id="MFL9880862.1"/>
    </source>
</evidence>
<reference evidence="3 4" key="1">
    <citation type="journal article" date="2024" name="Chem. Sci.">
        <title>Discovery of megapolipeptins by genome mining of a Burkholderiales bacteria collection.</title>
        <authorList>
            <person name="Paulo B.S."/>
            <person name="Recchia M.J.J."/>
            <person name="Lee S."/>
            <person name="Fergusson C.H."/>
            <person name="Romanowski S.B."/>
            <person name="Hernandez A."/>
            <person name="Krull N."/>
            <person name="Liu D.Y."/>
            <person name="Cavanagh H."/>
            <person name="Bos A."/>
            <person name="Gray C.A."/>
            <person name="Murphy B.T."/>
            <person name="Linington R.G."/>
            <person name="Eustaquio A.S."/>
        </authorList>
    </citation>
    <scope>NUCLEOTIDE SEQUENCE [LARGE SCALE GENOMIC DNA]</scope>
    <source>
        <strain evidence="3 4">RL21-008-BIB-B</strain>
    </source>
</reference>
<protein>
    <recommendedName>
        <fullName evidence="5">Plasmid replication/partition related protein</fullName>
    </recommendedName>
</protein>
<evidence type="ECO:0008006" key="5">
    <source>
        <dbReference type="Google" id="ProtNLM"/>
    </source>
</evidence>
<dbReference type="Proteomes" id="UP001629214">
    <property type="component" value="Unassembled WGS sequence"/>
</dbReference>
<dbReference type="SUPFAM" id="SSF109709">
    <property type="entry name" value="KorB DNA-binding domain-like"/>
    <property type="match status" value="1"/>
</dbReference>
<feature type="region of interest" description="Disordered" evidence="2">
    <location>
        <begin position="219"/>
        <end position="271"/>
    </location>
</feature>
<keyword evidence="1" id="KW-0175">Coiled coil</keyword>
<proteinExistence type="predicted"/>
<organism evidence="3 4">
    <name type="scientific">Herbaspirillum rhizosphaerae</name>
    <dbReference type="NCBI Taxonomy" id="346179"/>
    <lineage>
        <taxon>Bacteria</taxon>
        <taxon>Pseudomonadati</taxon>
        <taxon>Pseudomonadota</taxon>
        <taxon>Betaproteobacteria</taxon>
        <taxon>Burkholderiales</taxon>
        <taxon>Oxalobacteraceae</taxon>
        <taxon>Herbaspirillum</taxon>
    </lineage>
</organism>
<comment type="caution">
    <text evidence="3">The sequence shown here is derived from an EMBL/GenBank/DDBJ whole genome shotgun (WGS) entry which is preliminary data.</text>
</comment>
<feature type="compositionally biased region" description="Polar residues" evidence="2">
    <location>
        <begin position="249"/>
        <end position="267"/>
    </location>
</feature>
<evidence type="ECO:0000256" key="1">
    <source>
        <dbReference type="SAM" id="Coils"/>
    </source>
</evidence>
<evidence type="ECO:0000313" key="4">
    <source>
        <dbReference type="Proteomes" id="UP001629214"/>
    </source>
</evidence>